<comment type="caution">
    <text evidence="2">The sequence shown here is derived from an EMBL/GenBank/DDBJ whole genome shotgun (WGS) entry which is preliminary data.</text>
</comment>
<protein>
    <recommendedName>
        <fullName evidence="1">RiboL-PSP-HEPN domain-containing protein</fullName>
    </recommendedName>
</protein>
<keyword evidence="3" id="KW-1185">Reference proteome</keyword>
<sequence length="213" mass="24163">MRTLDDLLTAIAEDLIWRRKELTELRAMIQTHRGQLKEKVLIRAAVALLYAHWEGFVKRCASSYLQYVSYQRVDGDKLALNFLNLAARSKALEYIKQGDHKMGMELASFYLSCAGKQARVPYKKVISTQSNLSSSVLKDILETLGLDEDRFSIRMTFIDSNLVNPRNHVAHGESLDVAPADYESLHDDVLGLIEAFRNEIENAAATQAYLRRA</sequence>
<evidence type="ECO:0000313" key="3">
    <source>
        <dbReference type="Proteomes" id="UP000643403"/>
    </source>
</evidence>
<dbReference type="EMBL" id="BMXY01000001">
    <property type="protein sequence ID" value="GGZ60752.1"/>
    <property type="molecule type" value="Genomic_DNA"/>
</dbReference>
<reference evidence="3" key="1">
    <citation type="journal article" date="2019" name="Int. J. Syst. Evol. Microbiol.">
        <title>The Global Catalogue of Microorganisms (GCM) 10K type strain sequencing project: providing services to taxonomists for standard genome sequencing and annotation.</title>
        <authorList>
            <consortium name="The Broad Institute Genomics Platform"/>
            <consortium name="The Broad Institute Genome Sequencing Center for Infectious Disease"/>
            <person name="Wu L."/>
            <person name="Ma J."/>
        </authorList>
    </citation>
    <scope>NUCLEOTIDE SEQUENCE [LARGE SCALE GENOMIC DNA]</scope>
    <source>
        <strain evidence="3">KCTC 22558</strain>
    </source>
</reference>
<evidence type="ECO:0000313" key="2">
    <source>
        <dbReference type="EMBL" id="GGZ60752.1"/>
    </source>
</evidence>
<organism evidence="2 3">
    <name type="scientific">Cognatilysobacter xinjiangensis</name>
    <dbReference type="NCBI Taxonomy" id="546892"/>
    <lineage>
        <taxon>Bacteria</taxon>
        <taxon>Pseudomonadati</taxon>
        <taxon>Pseudomonadota</taxon>
        <taxon>Gammaproteobacteria</taxon>
        <taxon>Lysobacterales</taxon>
        <taxon>Lysobacteraceae</taxon>
        <taxon>Cognatilysobacter</taxon>
    </lineage>
</organism>
<dbReference type="RefSeq" id="WP_189448039.1">
    <property type="nucleotide sequence ID" value="NZ_BMXY01000001.1"/>
</dbReference>
<accession>A0ABQ3BY40</accession>
<dbReference type="InterPro" id="IPR041519">
    <property type="entry name" value="HEPN_RiboL-PSP"/>
</dbReference>
<proteinExistence type="predicted"/>
<evidence type="ECO:0000259" key="1">
    <source>
        <dbReference type="Pfam" id="PF18735"/>
    </source>
</evidence>
<dbReference type="Pfam" id="PF18735">
    <property type="entry name" value="HEPN_RiboL-PSP"/>
    <property type="match status" value="1"/>
</dbReference>
<name>A0ABQ3BY40_9GAMM</name>
<feature type="domain" description="RiboL-PSP-HEPN" evidence="1">
    <location>
        <begin position="13"/>
        <end position="202"/>
    </location>
</feature>
<dbReference type="Proteomes" id="UP000643403">
    <property type="component" value="Unassembled WGS sequence"/>
</dbReference>
<gene>
    <name evidence="2" type="ORF">GCM10008101_13410</name>
</gene>